<keyword evidence="4" id="KW-1185">Reference proteome</keyword>
<sequence>MWIAVTAFLQDGHDVPFLICGCDACDQTAESEASRLEMLVLGCQVRCGVPAADVIVRTWRGGTLVKIVLYVVWALFVVAVVWALCRTIKDMRRRETLMADWPKVLATVTGSRHGWTTGVGNSSRNRRFWPYYQFSDARGDVFRGESDISTAVETEPGSPLAVAYNPADPSESYQMVTQSKVVGGCLIPAFAFFAAGSLWFIGIFPVG</sequence>
<protein>
    <recommendedName>
        <fullName evidence="2">DUF3592 domain-containing protein</fullName>
    </recommendedName>
</protein>
<keyword evidence="1" id="KW-1133">Transmembrane helix</keyword>
<evidence type="ECO:0000313" key="4">
    <source>
        <dbReference type="Proteomes" id="UP000000637"/>
    </source>
</evidence>
<gene>
    <name evidence="3" type="ordered locus">AAur_0858</name>
</gene>
<dbReference type="InterPro" id="IPR021994">
    <property type="entry name" value="DUF3592"/>
</dbReference>
<dbReference type="KEGG" id="aau:AAur_0858"/>
<dbReference type="Proteomes" id="UP000000637">
    <property type="component" value="Chromosome"/>
</dbReference>
<dbReference type="eggNOG" id="ENOG5034CEJ">
    <property type="taxonomic scope" value="Bacteria"/>
</dbReference>
<organism evidence="3 4">
    <name type="scientific">Paenarthrobacter aurescens (strain TC1)</name>
    <dbReference type="NCBI Taxonomy" id="290340"/>
    <lineage>
        <taxon>Bacteria</taxon>
        <taxon>Bacillati</taxon>
        <taxon>Actinomycetota</taxon>
        <taxon>Actinomycetes</taxon>
        <taxon>Micrococcales</taxon>
        <taxon>Micrococcaceae</taxon>
        <taxon>Paenarthrobacter</taxon>
    </lineage>
</organism>
<feature type="domain" description="DUF3592" evidence="2">
    <location>
        <begin position="106"/>
        <end position="173"/>
    </location>
</feature>
<feature type="transmembrane region" description="Helical" evidence="1">
    <location>
        <begin position="181"/>
        <end position="204"/>
    </location>
</feature>
<name>A1R341_PAEAT</name>
<dbReference type="EMBL" id="CP000474">
    <property type="protein sequence ID" value="ABM09208.1"/>
    <property type="molecule type" value="Genomic_DNA"/>
</dbReference>
<dbReference type="Pfam" id="PF12158">
    <property type="entry name" value="DUF3592"/>
    <property type="match status" value="1"/>
</dbReference>
<accession>A1R341</accession>
<reference evidence="3 4" key="1">
    <citation type="journal article" date="2006" name="PLoS Genet.">
        <title>Secrets of soil survival revealed by the genome sequence of Arthrobacter aurescens TC1.</title>
        <authorList>
            <person name="Mongodin E.F."/>
            <person name="Shapir N."/>
            <person name="Daugherty S.C."/>
            <person name="DeBoy R.T."/>
            <person name="Emerson J.B."/>
            <person name="Shvartzbeyn A."/>
            <person name="Radune D."/>
            <person name="Vamathevan J."/>
            <person name="Riggs F."/>
            <person name="Grinberg V."/>
            <person name="Khouri H."/>
            <person name="Wackett L.P."/>
            <person name="Nelson K.E."/>
            <person name="Sadowsky M.J."/>
        </authorList>
    </citation>
    <scope>NUCLEOTIDE SEQUENCE [LARGE SCALE GENOMIC DNA]</scope>
    <source>
        <strain evidence="3 4">TC1</strain>
    </source>
</reference>
<feature type="transmembrane region" description="Helical" evidence="1">
    <location>
        <begin position="67"/>
        <end position="85"/>
    </location>
</feature>
<dbReference type="AlphaFoldDB" id="A1R341"/>
<dbReference type="HOGENOM" id="CLU_1567460_0_0_11"/>
<evidence type="ECO:0000313" key="3">
    <source>
        <dbReference type="EMBL" id="ABM09208.1"/>
    </source>
</evidence>
<proteinExistence type="predicted"/>
<keyword evidence="1" id="KW-0472">Membrane</keyword>
<evidence type="ECO:0000259" key="2">
    <source>
        <dbReference type="Pfam" id="PF12158"/>
    </source>
</evidence>
<keyword evidence="1" id="KW-0812">Transmembrane</keyword>
<dbReference type="STRING" id="290340.AAur_0858"/>
<evidence type="ECO:0000256" key="1">
    <source>
        <dbReference type="SAM" id="Phobius"/>
    </source>
</evidence>